<keyword evidence="2" id="KW-1185">Reference proteome</keyword>
<organism evidence="1 2">
    <name type="scientific">Stephania japonica</name>
    <dbReference type="NCBI Taxonomy" id="461633"/>
    <lineage>
        <taxon>Eukaryota</taxon>
        <taxon>Viridiplantae</taxon>
        <taxon>Streptophyta</taxon>
        <taxon>Embryophyta</taxon>
        <taxon>Tracheophyta</taxon>
        <taxon>Spermatophyta</taxon>
        <taxon>Magnoliopsida</taxon>
        <taxon>Ranunculales</taxon>
        <taxon>Menispermaceae</taxon>
        <taxon>Menispermoideae</taxon>
        <taxon>Cissampelideae</taxon>
        <taxon>Stephania</taxon>
    </lineage>
</organism>
<name>A0AAP0PD50_9MAGN</name>
<dbReference type="EMBL" id="JBBNAE010000003">
    <property type="protein sequence ID" value="KAK9138669.1"/>
    <property type="molecule type" value="Genomic_DNA"/>
</dbReference>
<comment type="caution">
    <text evidence="1">The sequence shown here is derived from an EMBL/GenBank/DDBJ whole genome shotgun (WGS) entry which is preliminary data.</text>
</comment>
<accession>A0AAP0PD50</accession>
<reference evidence="1 2" key="1">
    <citation type="submission" date="2024-01" db="EMBL/GenBank/DDBJ databases">
        <title>Genome assemblies of Stephania.</title>
        <authorList>
            <person name="Yang L."/>
        </authorList>
    </citation>
    <scope>NUCLEOTIDE SEQUENCE [LARGE SCALE GENOMIC DNA]</scope>
    <source>
        <strain evidence="1">QJT</strain>
        <tissue evidence="1">Leaf</tissue>
    </source>
</reference>
<evidence type="ECO:0000313" key="2">
    <source>
        <dbReference type="Proteomes" id="UP001417504"/>
    </source>
</evidence>
<evidence type="ECO:0000313" key="1">
    <source>
        <dbReference type="EMBL" id="KAK9138669.1"/>
    </source>
</evidence>
<dbReference type="Proteomes" id="UP001417504">
    <property type="component" value="Unassembled WGS sequence"/>
</dbReference>
<protein>
    <submittedName>
        <fullName evidence="1">Uncharacterized protein</fullName>
    </submittedName>
</protein>
<sequence length="273" mass="31175">MLERLKLCYLYAFHCNPQLVVCNKDVNSVPISALCIVSPVVLLQAAIRCFIHKEMMFPCKGSSDYEWSIWIIPELKSPLEENIDEIKEYLHLITETEKGLEEWTLRKGVENTKQWMELNRNNAIIPEIKLLLSIARALPDPLINQLKDLVIESVEKKLNSTSFENKNKSMFAKAALQGPSSREELLNVFNISDTEASRLNNDIHQVIVVIGRLRDALPSDLVQEELDNILEELSFLASFIVREKYSSVSELCGCIERLFVNMVNISQPTAKCH</sequence>
<proteinExistence type="predicted"/>
<dbReference type="AlphaFoldDB" id="A0AAP0PD50"/>
<gene>
    <name evidence="1" type="ORF">Sjap_009263</name>
</gene>